<keyword evidence="3" id="KW-1185">Reference proteome</keyword>
<sequence length="83" mass="9921">MDYFKKTINKIKRKVSKCFNVFFVPSLLIFALIEILLGSWERALHFIVLYTVCFLGDRLLDIKKSLDTIWYLLYKRNKKDGID</sequence>
<dbReference type="EMBL" id="JAFREL020000001">
    <property type="protein sequence ID" value="MEO1768298.1"/>
    <property type="molecule type" value="Genomic_DNA"/>
</dbReference>
<evidence type="ECO:0000256" key="1">
    <source>
        <dbReference type="SAM" id="Phobius"/>
    </source>
</evidence>
<feature type="transmembrane region" description="Helical" evidence="1">
    <location>
        <begin position="21"/>
        <end position="37"/>
    </location>
</feature>
<evidence type="ECO:0000313" key="3">
    <source>
        <dbReference type="Proteomes" id="UP000664357"/>
    </source>
</evidence>
<evidence type="ECO:0000313" key="2">
    <source>
        <dbReference type="EMBL" id="MEO1768298.1"/>
    </source>
</evidence>
<organism evidence="2 3">
    <name type="scientific">Candidatus Enterococcus ferrettii</name>
    <dbReference type="NCBI Taxonomy" id="2815324"/>
    <lineage>
        <taxon>Bacteria</taxon>
        <taxon>Bacillati</taxon>
        <taxon>Bacillota</taxon>
        <taxon>Bacilli</taxon>
        <taxon>Lactobacillales</taxon>
        <taxon>Enterococcaceae</taxon>
        <taxon>Enterococcus</taxon>
    </lineage>
</organism>
<name>A0ABV0EKM7_9ENTE</name>
<dbReference type="Proteomes" id="UP000664357">
    <property type="component" value="Unassembled WGS sequence"/>
</dbReference>
<keyword evidence="1" id="KW-0812">Transmembrane</keyword>
<comment type="caution">
    <text evidence="2">The sequence shown here is derived from an EMBL/GenBank/DDBJ whole genome shotgun (WGS) entry which is preliminary data.</text>
</comment>
<keyword evidence="1" id="KW-0472">Membrane</keyword>
<proteinExistence type="predicted"/>
<keyword evidence="1" id="KW-1133">Transmembrane helix</keyword>
<gene>
    <name evidence="2" type="ORF">JZO67_000209</name>
</gene>
<accession>A0ABV0EKM7</accession>
<reference evidence="2 3" key="1">
    <citation type="submission" date="2024-02" db="EMBL/GenBank/DDBJ databases">
        <title>The Genome Sequence of Enterococcus sp. DIV0159.</title>
        <authorList>
            <person name="Earl A."/>
            <person name="Manson A."/>
            <person name="Gilmore M."/>
            <person name="Sanders J."/>
            <person name="Shea T."/>
            <person name="Howe W."/>
            <person name="Livny J."/>
            <person name="Cuomo C."/>
            <person name="Neafsey D."/>
            <person name="Birren B."/>
        </authorList>
    </citation>
    <scope>NUCLEOTIDE SEQUENCE [LARGE SCALE GENOMIC DNA]</scope>
    <source>
        <strain evidence="2 3">665A</strain>
    </source>
</reference>
<protein>
    <submittedName>
        <fullName evidence="2">Uncharacterized protein</fullName>
    </submittedName>
</protein>